<proteinExistence type="predicted"/>
<reference evidence="2 3" key="1">
    <citation type="submission" date="2024-01" db="EMBL/GenBank/DDBJ databases">
        <authorList>
            <consortium name="Genoscope - CEA"/>
            <person name="William W."/>
        </authorList>
    </citation>
    <scope>NUCLEOTIDE SEQUENCE [LARGE SCALE GENOMIC DNA]</scope>
    <source>
        <strain evidence="2 3">29B2s-10</strain>
    </source>
</reference>
<evidence type="ECO:0000313" key="2">
    <source>
        <dbReference type="EMBL" id="CAK7919303.1"/>
    </source>
</evidence>
<feature type="compositionally biased region" description="Polar residues" evidence="1">
    <location>
        <begin position="155"/>
        <end position="173"/>
    </location>
</feature>
<evidence type="ECO:0008006" key="4">
    <source>
        <dbReference type="Google" id="ProtNLM"/>
    </source>
</evidence>
<organism evidence="2 3">
    <name type="scientific">[Candida] anglica</name>
    <dbReference type="NCBI Taxonomy" id="148631"/>
    <lineage>
        <taxon>Eukaryota</taxon>
        <taxon>Fungi</taxon>
        <taxon>Dikarya</taxon>
        <taxon>Ascomycota</taxon>
        <taxon>Saccharomycotina</taxon>
        <taxon>Pichiomycetes</taxon>
        <taxon>Debaryomycetaceae</taxon>
        <taxon>Kurtzmaniella</taxon>
    </lineage>
</organism>
<dbReference type="Proteomes" id="UP001497600">
    <property type="component" value="Chromosome G"/>
</dbReference>
<protein>
    <recommendedName>
        <fullName evidence="4">C3H1-type domain-containing protein</fullName>
    </recommendedName>
</protein>
<name>A0ABP0EIK7_9ASCO</name>
<gene>
    <name evidence="2" type="ORF">CAAN4_G17370</name>
</gene>
<evidence type="ECO:0000313" key="3">
    <source>
        <dbReference type="Proteomes" id="UP001497600"/>
    </source>
</evidence>
<evidence type="ECO:0000256" key="1">
    <source>
        <dbReference type="SAM" id="MobiDB-lite"/>
    </source>
</evidence>
<keyword evidence="3" id="KW-1185">Reference proteome</keyword>
<accession>A0ABP0EIK7</accession>
<sequence length="179" mass="21146">MYHYTGNLIAQQQQQFPTVRFGKFKGYCDQRKLNCHRKGCHGCDYCKNLPYASSLLRIYQENIWDYPHVVKHETIRESKQKRIVEDWDVELNSLLNEILTTDHNLNDDEYFEQHKLQIPPSPKSQLSSISYIFGLNRHSTNFKFGKRFRKLKTQPNIHSSTPPRISSRSQISENRAVCI</sequence>
<dbReference type="EMBL" id="OZ004259">
    <property type="protein sequence ID" value="CAK7919303.1"/>
    <property type="molecule type" value="Genomic_DNA"/>
</dbReference>
<feature type="region of interest" description="Disordered" evidence="1">
    <location>
        <begin position="155"/>
        <end position="179"/>
    </location>
</feature>